<feature type="non-terminal residue" evidence="1">
    <location>
        <position position="1"/>
    </location>
</feature>
<reference evidence="1" key="1">
    <citation type="submission" date="2018-05" db="EMBL/GenBank/DDBJ databases">
        <authorList>
            <person name="Lanie J.A."/>
            <person name="Ng W.-L."/>
            <person name="Kazmierczak K.M."/>
            <person name="Andrzejewski T.M."/>
            <person name="Davidsen T.M."/>
            <person name="Wayne K.J."/>
            <person name="Tettelin H."/>
            <person name="Glass J.I."/>
            <person name="Rusch D."/>
            <person name="Podicherti R."/>
            <person name="Tsui H.-C.T."/>
            <person name="Winkler M.E."/>
        </authorList>
    </citation>
    <scope>NUCLEOTIDE SEQUENCE</scope>
</reference>
<name>A0A381SHB4_9ZZZZ</name>
<feature type="non-terminal residue" evidence="1">
    <location>
        <position position="55"/>
    </location>
</feature>
<organism evidence="1">
    <name type="scientific">marine metagenome</name>
    <dbReference type="NCBI Taxonomy" id="408172"/>
    <lineage>
        <taxon>unclassified sequences</taxon>
        <taxon>metagenomes</taxon>
        <taxon>ecological metagenomes</taxon>
    </lineage>
</organism>
<dbReference type="AlphaFoldDB" id="A0A381SHB4"/>
<protein>
    <submittedName>
        <fullName evidence="1">Uncharacterized protein</fullName>
    </submittedName>
</protein>
<dbReference type="EMBL" id="UINC01003049">
    <property type="protein sequence ID" value="SVA02859.1"/>
    <property type="molecule type" value="Genomic_DNA"/>
</dbReference>
<gene>
    <name evidence="1" type="ORF">METZ01_LOCUS55713</name>
</gene>
<proteinExistence type="predicted"/>
<sequence>VIPVQHENTPYLLWTRTGEPRLQSWSSFVSESRTSPGGAGRPTPFSEVYKTVLCD</sequence>
<evidence type="ECO:0000313" key="1">
    <source>
        <dbReference type="EMBL" id="SVA02859.1"/>
    </source>
</evidence>
<accession>A0A381SHB4</accession>